<dbReference type="AlphaFoldDB" id="A0A5C6FII4"/>
<accession>A0A5C6FII4</accession>
<reference evidence="1 2" key="1">
    <citation type="submission" date="2019-02" db="EMBL/GenBank/DDBJ databases">
        <title>Deep-cultivation of Planctomycetes and their phenomic and genomic characterization uncovers novel biology.</title>
        <authorList>
            <person name="Wiegand S."/>
            <person name="Jogler M."/>
            <person name="Boedeker C."/>
            <person name="Pinto D."/>
            <person name="Vollmers J."/>
            <person name="Rivas-Marin E."/>
            <person name="Kohn T."/>
            <person name="Peeters S.H."/>
            <person name="Heuer A."/>
            <person name="Rast P."/>
            <person name="Oberbeckmann S."/>
            <person name="Bunk B."/>
            <person name="Jeske O."/>
            <person name="Meyerdierks A."/>
            <person name="Storesund J.E."/>
            <person name="Kallscheuer N."/>
            <person name="Luecker S."/>
            <person name="Lage O.M."/>
            <person name="Pohl T."/>
            <person name="Merkel B.J."/>
            <person name="Hornburger P."/>
            <person name="Mueller R.-W."/>
            <person name="Bruemmer F."/>
            <person name="Labrenz M."/>
            <person name="Spormann A.M."/>
            <person name="Op Den Camp H."/>
            <person name="Overmann J."/>
            <person name="Amann R."/>
            <person name="Jetten M.S.M."/>
            <person name="Mascher T."/>
            <person name="Medema M.H."/>
            <person name="Devos D.P."/>
            <person name="Kaster A.-K."/>
            <person name="Ovreas L."/>
            <person name="Rohde M."/>
            <person name="Galperin M.Y."/>
            <person name="Jogler C."/>
        </authorList>
    </citation>
    <scope>NUCLEOTIDE SEQUENCE [LARGE SCALE GENOMIC DNA]</scope>
    <source>
        <strain evidence="1 2">Poly51</strain>
    </source>
</reference>
<proteinExistence type="predicted"/>
<evidence type="ECO:0008006" key="3">
    <source>
        <dbReference type="Google" id="ProtNLM"/>
    </source>
</evidence>
<comment type="caution">
    <text evidence="1">The sequence shown here is derived from an EMBL/GenBank/DDBJ whole genome shotgun (WGS) entry which is preliminary data.</text>
</comment>
<dbReference type="PANTHER" id="PTHR43737">
    <property type="entry name" value="BLL7424 PROTEIN"/>
    <property type="match status" value="1"/>
</dbReference>
<dbReference type="PANTHER" id="PTHR43737:SF1">
    <property type="entry name" value="DUF1501 DOMAIN-CONTAINING PROTEIN"/>
    <property type="match status" value="1"/>
</dbReference>
<organism evidence="1 2">
    <name type="scientific">Rubripirellula tenax</name>
    <dbReference type="NCBI Taxonomy" id="2528015"/>
    <lineage>
        <taxon>Bacteria</taxon>
        <taxon>Pseudomonadati</taxon>
        <taxon>Planctomycetota</taxon>
        <taxon>Planctomycetia</taxon>
        <taxon>Pirellulales</taxon>
        <taxon>Pirellulaceae</taxon>
        <taxon>Rubripirellula</taxon>
    </lineage>
</organism>
<dbReference type="OrthoDB" id="9779968at2"/>
<sequence length="482" mass="51473">MKRSIKINKESSRRDLLKMAGGCAALTNTSLLSTMLNLSATNSAVAQTSGLTGYKALVCVFLFGGNDSYNMLTPMTPSEHAEYLTARGGDYSAGNGALGIPASEMAATTITDSSSGRQFGIHPSMPEVKTLFDQGKATFLANVGSLVEPTTRAQYDSQANLPLGLFSHSDLQQHWMTSVPQSRSQVTGWAGRMADMMTDTVNTNPAISMNMSLDNVNLLQTGGSVVPYVVTENGAQEVGWYGPTWTQAKIFSQLTDEVLARSYGNLMEKTFAQMNRTALDAAISFNGAVDQVTGVDEYFPGTLSGLQRKLRMVAKSIGAHETIGQTRQIFFVGVGGWDNHDELIATQQANLAEVSKALKTFQDAIDGLGLTNDVVTFTASDFARTLNSNGKGSDHAWGGNQIIMGGPVTGGRIHGQYPLSLASGTTLDLGRGRLLPTTSVDEMSAELAMWYGVANDSSMEHVLPNIRNFHAAGSTYPIGFLS</sequence>
<dbReference type="RefSeq" id="WP_146457103.1">
    <property type="nucleotide sequence ID" value="NZ_SJPW01000002.1"/>
</dbReference>
<protein>
    <recommendedName>
        <fullName evidence="3">DUF1501 domain-containing protein</fullName>
    </recommendedName>
</protein>
<dbReference type="Pfam" id="PF07394">
    <property type="entry name" value="DUF1501"/>
    <property type="match status" value="1"/>
</dbReference>
<evidence type="ECO:0000313" key="2">
    <source>
        <dbReference type="Proteomes" id="UP000318288"/>
    </source>
</evidence>
<name>A0A5C6FII4_9BACT</name>
<dbReference type="EMBL" id="SJPW01000002">
    <property type="protein sequence ID" value="TWU59471.1"/>
    <property type="molecule type" value="Genomic_DNA"/>
</dbReference>
<keyword evidence="2" id="KW-1185">Reference proteome</keyword>
<gene>
    <name evidence="1" type="ORF">Poly51_22590</name>
</gene>
<evidence type="ECO:0000313" key="1">
    <source>
        <dbReference type="EMBL" id="TWU59471.1"/>
    </source>
</evidence>
<dbReference type="InterPro" id="IPR010869">
    <property type="entry name" value="DUF1501"/>
</dbReference>
<dbReference type="Proteomes" id="UP000318288">
    <property type="component" value="Unassembled WGS sequence"/>
</dbReference>